<evidence type="ECO:0000313" key="3">
    <source>
        <dbReference type="Proteomes" id="UP000254554"/>
    </source>
</evidence>
<dbReference type="RefSeq" id="WP_010655095.1">
    <property type="nucleotide sequence ID" value="NZ_JAPHOO010000002.1"/>
</dbReference>
<keyword evidence="3" id="KW-1185">Reference proteome</keyword>
<evidence type="ECO:0008006" key="4">
    <source>
        <dbReference type="Google" id="ProtNLM"/>
    </source>
</evidence>
<evidence type="ECO:0000313" key="2">
    <source>
        <dbReference type="EMBL" id="STO22976.1"/>
    </source>
</evidence>
<organism evidence="2 3">
    <name type="scientific">Fluoribacter dumoffii</name>
    <dbReference type="NCBI Taxonomy" id="463"/>
    <lineage>
        <taxon>Bacteria</taxon>
        <taxon>Pseudomonadati</taxon>
        <taxon>Pseudomonadota</taxon>
        <taxon>Gammaproteobacteria</taxon>
        <taxon>Legionellales</taxon>
        <taxon>Legionellaceae</taxon>
        <taxon>Fluoribacter</taxon>
    </lineage>
</organism>
<reference evidence="2 3" key="1">
    <citation type="submission" date="2018-06" db="EMBL/GenBank/DDBJ databases">
        <authorList>
            <consortium name="Pathogen Informatics"/>
            <person name="Doyle S."/>
        </authorList>
    </citation>
    <scope>NUCLEOTIDE SEQUENCE [LARGE SCALE GENOMIC DNA]</scope>
    <source>
        <strain evidence="2 3">NCTC11370</strain>
    </source>
</reference>
<dbReference type="STRING" id="1094715.GCA_000236165_03064"/>
<dbReference type="Proteomes" id="UP000254554">
    <property type="component" value="Unassembled WGS sequence"/>
</dbReference>
<dbReference type="EMBL" id="UGGT01000001">
    <property type="protein sequence ID" value="STO22976.1"/>
    <property type="molecule type" value="Genomic_DNA"/>
</dbReference>
<name>A0A377GDU0_9GAMM</name>
<gene>
    <name evidence="2" type="ORF">NCTC11370_03078</name>
</gene>
<feature type="chain" id="PRO_5017027902" description="LysM domain-containing protein" evidence="1">
    <location>
        <begin position="20"/>
        <end position="132"/>
    </location>
</feature>
<dbReference type="AlphaFoldDB" id="A0A377GDU0"/>
<proteinExistence type="predicted"/>
<feature type="signal peptide" evidence="1">
    <location>
        <begin position="1"/>
        <end position="19"/>
    </location>
</feature>
<dbReference type="GeneID" id="93293954"/>
<dbReference type="OrthoDB" id="5638149at2"/>
<evidence type="ECO:0000256" key="1">
    <source>
        <dbReference type="SAM" id="SignalP"/>
    </source>
</evidence>
<accession>A0A377GDU0</accession>
<sequence>MKKIFFFLYLSLMTSLVFANSIVLDNKTNYPKEKLGKIAVQWSVSAKAIQEANKNILNGTTLHSSSLTMLRQNDKIYLKSPKNARYFRIIVWLNDKQQPDLLTNWVDIIPDKTYVVNQNQLVPRALMVGAGC</sequence>
<keyword evidence="1" id="KW-0732">Signal</keyword>
<protein>
    <recommendedName>
        <fullName evidence="4">LysM domain-containing protein</fullName>
    </recommendedName>
</protein>